<dbReference type="EMBL" id="KV784385">
    <property type="protein sequence ID" value="OEU07555.1"/>
    <property type="molecule type" value="Genomic_DNA"/>
</dbReference>
<dbReference type="AlphaFoldDB" id="A0A1E7ENV9"/>
<feature type="transmembrane region" description="Helical" evidence="2">
    <location>
        <begin position="12"/>
        <end position="34"/>
    </location>
</feature>
<keyword evidence="4" id="KW-1185">Reference proteome</keyword>
<dbReference type="Proteomes" id="UP000095751">
    <property type="component" value="Unassembled WGS sequence"/>
</dbReference>
<protein>
    <submittedName>
        <fullName evidence="3">Uncharacterized protein</fullName>
    </submittedName>
</protein>
<evidence type="ECO:0000313" key="4">
    <source>
        <dbReference type="Proteomes" id="UP000095751"/>
    </source>
</evidence>
<keyword evidence="2" id="KW-1133">Transmembrane helix</keyword>
<accession>A0A1E7ENV9</accession>
<gene>
    <name evidence="3" type="ORF">FRACYDRAFT_250978</name>
</gene>
<sequence length="349" mass="39166">MGSGCNQNQTRRITTVVIFNTIAFIVFCCVSGGLHPVIAAVQRSSAFIDEEYSNYLKTSRELKSQKGVKEDKKSKISSKGSKSSKGGKGSKSNSYSRLKPKPKPSWSEDAQNVEEDVVEDGTDVVFEGRTNVIVDGRTNFDIEVEVEAVVEESSEIIRTVQLLQPHSLHECMAYNSSLDLMTVYMIDCSTTAGSEEVAEDYWEILEEGEDTFYLRHKSSQQCIPKNPENPDEHFDCSRYSGIDQVIVDSFNGLVDCTNEFAAAFAIDTDSNSLHLTDTDCVDDNGDELDILFMSYSRGDSSNNEIQTVVWAENTLLDLKDVVEDNNFQFEWIFEDIDDSFWYPTHNGIN</sequence>
<reference evidence="3 4" key="1">
    <citation type="submission" date="2016-09" db="EMBL/GenBank/DDBJ databases">
        <title>Extensive genetic diversity and differential bi-allelic expression allows diatom success in the polar Southern Ocean.</title>
        <authorList>
            <consortium name="DOE Joint Genome Institute"/>
            <person name="Mock T."/>
            <person name="Otillar R.P."/>
            <person name="Strauss J."/>
            <person name="Dupont C."/>
            <person name="Frickenhaus S."/>
            <person name="Maumus F."/>
            <person name="Mcmullan M."/>
            <person name="Sanges R."/>
            <person name="Schmutz J."/>
            <person name="Toseland A."/>
            <person name="Valas R."/>
            <person name="Veluchamy A."/>
            <person name="Ward B.J."/>
            <person name="Allen A."/>
            <person name="Barry K."/>
            <person name="Falciatore A."/>
            <person name="Ferrante M."/>
            <person name="Fortunato A.E."/>
            <person name="Gloeckner G."/>
            <person name="Gruber A."/>
            <person name="Hipkin R."/>
            <person name="Janech M."/>
            <person name="Kroth P."/>
            <person name="Leese F."/>
            <person name="Lindquist E."/>
            <person name="Lyon B.R."/>
            <person name="Martin J."/>
            <person name="Mayer C."/>
            <person name="Parker M."/>
            <person name="Quesneville H."/>
            <person name="Raymond J."/>
            <person name="Uhlig C."/>
            <person name="Valentin K.U."/>
            <person name="Worden A.Z."/>
            <person name="Armbrust E.V."/>
            <person name="Bowler C."/>
            <person name="Green B."/>
            <person name="Moulton V."/>
            <person name="Van Oosterhout C."/>
            <person name="Grigoriev I."/>
        </authorList>
    </citation>
    <scope>NUCLEOTIDE SEQUENCE [LARGE SCALE GENOMIC DNA]</scope>
    <source>
        <strain evidence="3 4">CCMP1102</strain>
    </source>
</reference>
<feature type="region of interest" description="Disordered" evidence="1">
    <location>
        <begin position="63"/>
        <end position="114"/>
    </location>
</feature>
<evidence type="ECO:0000313" key="3">
    <source>
        <dbReference type="EMBL" id="OEU07555.1"/>
    </source>
</evidence>
<keyword evidence="2" id="KW-0472">Membrane</keyword>
<name>A0A1E7ENV9_9STRA</name>
<evidence type="ECO:0000256" key="1">
    <source>
        <dbReference type="SAM" id="MobiDB-lite"/>
    </source>
</evidence>
<organism evidence="3 4">
    <name type="scientific">Fragilariopsis cylindrus CCMP1102</name>
    <dbReference type="NCBI Taxonomy" id="635003"/>
    <lineage>
        <taxon>Eukaryota</taxon>
        <taxon>Sar</taxon>
        <taxon>Stramenopiles</taxon>
        <taxon>Ochrophyta</taxon>
        <taxon>Bacillariophyta</taxon>
        <taxon>Bacillariophyceae</taxon>
        <taxon>Bacillariophycidae</taxon>
        <taxon>Bacillariales</taxon>
        <taxon>Bacillariaceae</taxon>
        <taxon>Fragilariopsis</taxon>
    </lineage>
</organism>
<proteinExistence type="predicted"/>
<dbReference type="InParanoid" id="A0A1E7ENV9"/>
<dbReference type="OrthoDB" id="53609at2759"/>
<dbReference type="KEGG" id="fcy:FRACYDRAFT_250978"/>
<feature type="compositionally biased region" description="Basic and acidic residues" evidence="1">
    <location>
        <begin position="63"/>
        <end position="74"/>
    </location>
</feature>
<evidence type="ECO:0000256" key="2">
    <source>
        <dbReference type="SAM" id="Phobius"/>
    </source>
</evidence>
<keyword evidence="2" id="KW-0812">Transmembrane</keyword>